<gene>
    <name evidence="4" type="ORF">B0T10DRAFT_543599</name>
</gene>
<feature type="compositionally biased region" description="Low complexity" evidence="1">
    <location>
        <begin position="255"/>
        <end position="264"/>
    </location>
</feature>
<dbReference type="Proteomes" id="UP000777438">
    <property type="component" value="Unassembled WGS sequence"/>
</dbReference>
<protein>
    <submittedName>
        <fullName evidence="4">SGNH hydrolase-type esterase domain-containing protein</fullName>
    </submittedName>
</protein>
<dbReference type="SUPFAM" id="SSF52266">
    <property type="entry name" value="SGNH hydrolase"/>
    <property type="match status" value="1"/>
</dbReference>
<name>A0A9P9ASU8_9HYPO</name>
<comment type="caution">
    <text evidence="4">The sequence shown here is derived from an EMBL/GenBank/DDBJ whole genome shotgun (WGS) entry which is preliminary data.</text>
</comment>
<feature type="signal peptide" evidence="2">
    <location>
        <begin position="1"/>
        <end position="24"/>
    </location>
</feature>
<sequence length="335" mass="35733">MQSSMKQFWRLAALSLTLTTSAAASSDESIDDSKILVGGNVDLRLMPLGASITRGKGSEDGNGYRKYLRDLLVADGNDVDMVGTQKSGSMNDNEHEGWDGLRIDQVYEKAQKSVPERLPNLITINAGTNDCAQDYDIDGAADRMLEMLEFLWDASPKASIILSTLLVNGDSDIEERVLEVNKQLTTLGKNMTAKSKKLILVDMHSSDGPQEDDLVDGTHPNSDGYEKMAKIWFEGIEEAASRGWLESPQVLSTASSSTSSATSTPGGSNATKSDTVASETANVGGEKGSNGDFIQSTTQSASSSQETQDGSRASRAGGYPTIALILALSTLVLFT</sequence>
<feature type="compositionally biased region" description="Polar residues" evidence="1">
    <location>
        <begin position="265"/>
        <end position="281"/>
    </location>
</feature>
<evidence type="ECO:0000313" key="5">
    <source>
        <dbReference type="Proteomes" id="UP000777438"/>
    </source>
</evidence>
<organism evidence="4 5">
    <name type="scientific">Thelonectria olida</name>
    <dbReference type="NCBI Taxonomy" id="1576542"/>
    <lineage>
        <taxon>Eukaryota</taxon>
        <taxon>Fungi</taxon>
        <taxon>Dikarya</taxon>
        <taxon>Ascomycota</taxon>
        <taxon>Pezizomycotina</taxon>
        <taxon>Sordariomycetes</taxon>
        <taxon>Hypocreomycetidae</taxon>
        <taxon>Hypocreales</taxon>
        <taxon>Nectriaceae</taxon>
        <taxon>Thelonectria</taxon>
    </lineage>
</organism>
<dbReference type="AlphaFoldDB" id="A0A9P9ASU8"/>
<reference evidence="4 5" key="1">
    <citation type="journal article" date="2021" name="Nat. Commun.">
        <title>Genetic determinants of endophytism in the Arabidopsis root mycobiome.</title>
        <authorList>
            <person name="Mesny F."/>
            <person name="Miyauchi S."/>
            <person name="Thiergart T."/>
            <person name="Pickel B."/>
            <person name="Atanasova L."/>
            <person name="Karlsson M."/>
            <person name="Huettel B."/>
            <person name="Barry K.W."/>
            <person name="Haridas S."/>
            <person name="Chen C."/>
            <person name="Bauer D."/>
            <person name="Andreopoulos W."/>
            <person name="Pangilinan J."/>
            <person name="LaButti K."/>
            <person name="Riley R."/>
            <person name="Lipzen A."/>
            <person name="Clum A."/>
            <person name="Drula E."/>
            <person name="Henrissat B."/>
            <person name="Kohler A."/>
            <person name="Grigoriev I.V."/>
            <person name="Martin F.M."/>
            <person name="Hacquard S."/>
        </authorList>
    </citation>
    <scope>NUCLEOTIDE SEQUENCE [LARGE SCALE GENOMIC DNA]</scope>
    <source>
        <strain evidence="4 5">MPI-CAGE-CH-0241</strain>
    </source>
</reference>
<dbReference type="InterPro" id="IPR036514">
    <property type="entry name" value="SGNH_hydro_sf"/>
</dbReference>
<feature type="compositionally biased region" description="Low complexity" evidence="1">
    <location>
        <begin position="295"/>
        <end position="308"/>
    </location>
</feature>
<dbReference type="Gene3D" id="3.40.50.1110">
    <property type="entry name" value="SGNH hydrolase"/>
    <property type="match status" value="1"/>
</dbReference>
<feature type="domain" description="SGNH hydrolase-type esterase" evidence="3">
    <location>
        <begin position="48"/>
        <end position="226"/>
    </location>
</feature>
<dbReference type="PANTHER" id="PTHR30383">
    <property type="entry name" value="THIOESTERASE 1/PROTEASE 1/LYSOPHOSPHOLIPASE L1"/>
    <property type="match status" value="1"/>
</dbReference>
<dbReference type="Pfam" id="PF13472">
    <property type="entry name" value="Lipase_GDSL_2"/>
    <property type="match status" value="1"/>
</dbReference>
<keyword evidence="5" id="KW-1185">Reference proteome</keyword>
<accession>A0A9P9ASU8</accession>
<keyword evidence="2" id="KW-0732">Signal</keyword>
<evidence type="ECO:0000313" key="4">
    <source>
        <dbReference type="EMBL" id="KAH6898667.1"/>
    </source>
</evidence>
<dbReference type="OrthoDB" id="6123at2759"/>
<proteinExistence type="predicted"/>
<evidence type="ECO:0000256" key="1">
    <source>
        <dbReference type="SAM" id="MobiDB-lite"/>
    </source>
</evidence>
<feature type="chain" id="PRO_5040252125" evidence="2">
    <location>
        <begin position="25"/>
        <end position="335"/>
    </location>
</feature>
<feature type="region of interest" description="Disordered" evidence="1">
    <location>
        <begin position="255"/>
        <end position="315"/>
    </location>
</feature>
<dbReference type="PANTHER" id="PTHR30383:SF31">
    <property type="entry name" value="SGNH HYDROLASE-TYPE ESTERASE DOMAIN-CONTAINING PROTEIN-RELATED"/>
    <property type="match status" value="1"/>
</dbReference>
<keyword evidence="4" id="KW-0378">Hydrolase</keyword>
<dbReference type="InterPro" id="IPR013830">
    <property type="entry name" value="SGNH_hydro"/>
</dbReference>
<dbReference type="CDD" id="cd01833">
    <property type="entry name" value="XynB_like"/>
    <property type="match status" value="1"/>
</dbReference>
<evidence type="ECO:0000256" key="2">
    <source>
        <dbReference type="SAM" id="SignalP"/>
    </source>
</evidence>
<dbReference type="InterPro" id="IPR051532">
    <property type="entry name" value="Ester_Hydrolysis_Enzymes"/>
</dbReference>
<dbReference type="EMBL" id="JAGPYM010000002">
    <property type="protein sequence ID" value="KAH6898667.1"/>
    <property type="molecule type" value="Genomic_DNA"/>
</dbReference>
<dbReference type="GO" id="GO:0004622">
    <property type="term" value="F:phosphatidylcholine lysophospholipase activity"/>
    <property type="evidence" value="ECO:0007669"/>
    <property type="project" value="TreeGrafter"/>
</dbReference>
<evidence type="ECO:0000259" key="3">
    <source>
        <dbReference type="Pfam" id="PF13472"/>
    </source>
</evidence>